<dbReference type="RefSeq" id="WP_149029837.1">
    <property type="nucleotide sequence ID" value="NZ_CP040736.1"/>
</dbReference>
<dbReference type="InterPro" id="IPR047960">
    <property type="entry name" value="Transpos_IS1380"/>
</dbReference>
<evidence type="ECO:0000313" key="2">
    <source>
        <dbReference type="EMBL" id="QCX24670.1"/>
    </source>
</evidence>
<dbReference type="AlphaFoldDB" id="A0A5B7T256"/>
<evidence type="ECO:0000259" key="1">
    <source>
        <dbReference type="Pfam" id="PF13701"/>
    </source>
</evidence>
<proteinExistence type="predicted"/>
<dbReference type="InterPro" id="IPR025668">
    <property type="entry name" value="Tnp_DDE_dom"/>
</dbReference>
<accession>A0A5B7T256</accession>
<dbReference type="NCBIfam" id="NF033539">
    <property type="entry name" value="transpos_IS1380"/>
    <property type="match status" value="1"/>
</dbReference>
<feature type="domain" description="Transposase DDE" evidence="1">
    <location>
        <begin position="10"/>
        <end position="432"/>
    </location>
</feature>
<sequence length="434" mass="50064">MTILHKTRLHNNHNIQIINNGGNFTANGGLSLVSEYLDKLGFSKLINHQIHFDDSRKFNQHSNSNILLQILFQLIAGYKNDSSANFLQNDPALKVLFNKKKLASQPTVSRFLKRVTQDNITEFSDIIQYLVDLVLEKNNQQEMIIDVDSTHTDTYGYQENANFNAHYQTNGYHPLIAFDGMTGMLLATKLRPGNVYTSNGIVDFINPILSHYRNHSCDMNILVRGDSGFSSGELYQSCDDQKCKFLIKLKANTKLQNMAEHNVQYGNVPIVESSKIQYFELKYQPDTWAKPYRVVLKAVRPAGELFFSYEFLVTNLYSIDITDVFKMYHNRGIVENSIKEIKDGFFMNKTDSHSFRVNTVRTILSSLAFNIVQSMKCLALPATESCKQINTLRLQLFRIPAKIIRHSRSKIIQLSRFNVYDRLFWRVLERIEMI</sequence>
<name>A0A5B7T256_9LACO</name>
<organism evidence="2 3">
    <name type="scientific">Companilactobacillus futsaii</name>
    <dbReference type="NCBI Taxonomy" id="938155"/>
    <lineage>
        <taxon>Bacteria</taxon>
        <taxon>Bacillati</taxon>
        <taxon>Bacillota</taxon>
        <taxon>Bacilli</taxon>
        <taxon>Lactobacillales</taxon>
        <taxon>Lactobacillaceae</taxon>
        <taxon>Companilactobacillus</taxon>
    </lineage>
</organism>
<gene>
    <name evidence="2" type="ORF">FG051_05880</name>
</gene>
<dbReference type="SUPFAM" id="SSF53098">
    <property type="entry name" value="Ribonuclease H-like"/>
    <property type="match status" value="1"/>
</dbReference>
<dbReference type="InterPro" id="IPR012337">
    <property type="entry name" value="RNaseH-like_sf"/>
</dbReference>
<dbReference type="KEGG" id="lft:FG051_05880"/>
<evidence type="ECO:0000313" key="3">
    <source>
        <dbReference type="Proteomes" id="UP000310673"/>
    </source>
</evidence>
<reference evidence="2 3" key="1">
    <citation type="submission" date="2019-05" db="EMBL/GenBank/DDBJ databases">
        <title>Genome Sequence of Lactobacillus futsaii Y97, a Potential Probiotic Strain Isolated from the Futsai of Taiwan.</title>
        <authorList>
            <person name="Du X."/>
        </authorList>
    </citation>
    <scope>NUCLEOTIDE SEQUENCE [LARGE SCALE GENOMIC DNA]</scope>
    <source>
        <strain evidence="2 3">Y97</strain>
    </source>
</reference>
<protein>
    <submittedName>
        <fullName evidence="2">IS1380 family transposase</fullName>
    </submittedName>
</protein>
<dbReference type="Pfam" id="PF13701">
    <property type="entry name" value="DDE_Tnp_1_4"/>
    <property type="match status" value="1"/>
</dbReference>
<dbReference type="EMBL" id="CP040736">
    <property type="protein sequence ID" value="QCX24670.1"/>
    <property type="molecule type" value="Genomic_DNA"/>
</dbReference>
<dbReference type="Proteomes" id="UP000310673">
    <property type="component" value="Chromosome"/>
</dbReference>